<dbReference type="PANTHER" id="PTHR34817">
    <property type="entry name" value="NUCLEOTIDYLTRANSFERASE"/>
    <property type="match status" value="1"/>
</dbReference>
<evidence type="ECO:0000313" key="2">
    <source>
        <dbReference type="Proteomes" id="UP000306509"/>
    </source>
</evidence>
<keyword evidence="1" id="KW-0808">Transferase</keyword>
<organism evidence="1 2">
    <name type="scientific">Robinsoniella peoriensis</name>
    <dbReference type="NCBI Taxonomy" id="180332"/>
    <lineage>
        <taxon>Bacteria</taxon>
        <taxon>Bacillati</taxon>
        <taxon>Bacillota</taxon>
        <taxon>Clostridia</taxon>
        <taxon>Lachnospirales</taxon>
        <taxon>Lachnospiraceae</taxon>
        <taxon>Robinsoniella</taxon>
    </lineage>
</organism>
<dbReference type="AlphaFoldDB" id="A0A4U8QC16"/>
<dbReference type="RefSeq" id="WP_138001971.1">
    <property type="nucleotide sequence ID" value="NZ_QGQD01000023.1"/>
</dbReference>
<dbReference type="STRING" id="180332.GCA_000797495_00532"/>
<dbReference type="EMBL" id="QGQD01000023">
    <property type="protein sequence ID" value="TLD02064.1"/>
    <property type="molecule type" value="Genomic_DNA"/>
</dbReference>
<keyword evidence="2" id="KW-1185">Reference proteome</keyword>
<comment type="caution">
    <text evidence="1">The sequence shown here is derived from an EMBL/GenBank/DDBJ whole genome shotgun (WGS) entry which is preliminary data.</text>
</comment>
<dbReference type="InterPro" id="IPR018775">
    <property type="entry name" value="RlaP"/>
</dbReference>
<dbReference type="Proteomes" id="UP000306509">
    <property type="component" value="Unassembled WGS sequence"/>
</dbReference>
<evidence type="ECO:0000313" key="1">
    <source>
        <dbReference type="EMBL" id="TLD02064.1"/>
    </source>
</evidence>
<reference evidence="1 2" key="1">
    <citation type="journal article" date="2019" name="Anaerobe">
        <title>Detection of Robinsoniella peoriensis in multiple bone samples of a trauma patient.</title>
        <authorList>
            <person name="Schrottner P."/>
            <person name="Hartwich K."/>
            <person name="Bunk B."/>
            <person name="Schober I."/>
            <person name="Helbig S."/>
            <person name="Rudolph W.W."/>
            <person name="Gunzer F."/>
        </authorList>
    </citation>
    <scope>NUCLEOTIDE SEQUENCE [LARGE SCALE GENOMIC DNA]</scope>
    <source>
        <strain evidence="1 2">DSM 106044</strain>
    </source>
</reference>
<sequence length="337" mass="39563">MNFKNLIHTPEYNFLWQDEHLGKNLILLSVAGSYAYGTNNEFSDYDVRGITLNRKSDLIGLSSYDQYADDKTDTTIYTFNKIIKLLMDCNPNTCEMLGLKQEHYLYLSPVGQELLDHKKLFLSKRAIHSFGGYAGQQLRRLQNALARDTMPQAEKEQHILRSVENAMYNFQERYAQFGTGSINIYLDQAVNPEFEQEIFMDADLSHYPLRDYRNIWCEMNNVVKEYDKIGKRNHKKDENHLNKHAMHLLRLFMMAIDILEKEEICTYREEEHDLLMSVRNGAFQREDGMYRDEFYEILSGYEKRLDNAARNTGLPDAPDKKKIEDFVMSVNERVVKA</sequence>
<gene>
    <name evidence="1" type="ORF">DSM106044_01101</name>
</gene>
<accession>A0A4U8QC16</accession>
<dbReference type="Pfam" id="PF10127">
    <property type="entry name" value="RlaP"/>
    <property type="match status" value="1"/>
</dbReference>
<protein>
    <submittedName>
        <fullName evidence="1">Putative nucleotidyltransferase</fullName>
    </submittedName>
</protein>
<name>A0A4U8QC16_9FIRM</name>
<proteinExistence type="predicted"/>
<dbReference type="PANTHER" id="PTHR34817:SF1">
    <property type="entry name" value="NUCLEOTIDYLTRANSFERASE"/>
    <property type="match status" value="1"/>
</dbReference>
<dbReference type="GO" id="GO:0016740">
    <property type="term" value="F:transferase activity"/>
    <property type="evidence" value="ECO:0007669"/>
    <property type="project" value="UniProtKB-KW"/>
</dbReference>